<gene>
    <name evidence="1" type="ORF">HK097_002095</name>
</gene>
<accession>A0AAD5X0W6</accession>
<protein>
    <submittedName>
        <fullName evidence="1">Uncharacterized protein</fullName>
    </submittedName>
</protein>
<keyword evidence="2" id="KW-1185">Reference proteome</keyword>
<sequence length="140" mass="16463">MDAFKRVRLAKQHMVVDGGACGLERPDFYIDCGTHILIIEVDEHQHSERACECEQTRMVKYSQSNGMRTMFLRWNPDKYKLRKGQQMDTTARRLDVLLEYIKHYQKTTPPDFLNVIYLYFDDFVYGDAKVETILAMEPSS</sequence>
<reference evidence="1" key="1">
    <citation type="submission" date="2020-05" db="EMBL/GenBank/DDBJ databases">
        <title>Phylogenomic resolution of chytrid fungi.</title>
        <authorList>
            <person name="Stajich J.E."/>
            <person name="Amses K."/>
            <person name="Simmons R."/>
            <person name="Seto K."/>
            <person name="Myers J."/>
            <person name="Bonds A."/>
            <person name="Quandt C.A."/>
            <person name="Barry K."/>
            <person name="Liu P."/>
            <person name="Grigoriev I."/>
            <person name="Longcore J.E."/>
            <person name="James T.Y."/>
        </authorList>
    </citation>
    <scope>NUCLEOTIDE SEQUENCE</scope>
    <source>
        <strain evidence="1">JEL0318</strain>
    </source>
</reference>
<dbReference type="Proteomes" id="UP001212841">
    <property type="component" value="Unassembled WGS sequence"/>
</dbReference>
<dbReference type="EMBL" id="JADGJD010001439">
    <property type="protein sequence ID" value="KAJ3042194.1"/>
    <property type="molecule type" value="Genomic_DNA"/>
</dbReference>
<name>A0AAD5X0W6_9FUNG</name>
<evidence type="ECO:0000313" key="1">
    <source>
        <dbReference type="EMBL" id="KAJ3042194.1"/>
    </source>
</evidence>
<proteinExistence type="predicted"/>
<comment type="caution">
    <text evidence="1">The sequence shown here is derived from an EMBL/GenBank/DDBJ whole genome shotgun (WGS) entry which is preliminary data.</text>
</comment>
<organism evidence="1 2">
    <name type="scientific">Rhizophlyctis rosea</name>
    <dbReference type="NCBI Taxonomy" id="64517"/>
    <lineage>
        <taxon>Eukaryota</taxon>
        <taxon>Fungi</taxon>
        <taxon>Fungi incertae sedis</taxon>
        <taxon>Chytridiomycota</taxon>
        <taxon>Chytridiomycota incertae sedis</taxon>
        <taxon>Chytridiomycetes</taxon>
        <taxon>Rhizophlyctidales</taxon>
        <taxon>Rhizophlyctidaceae</taxon>
        <taxon>Rhizophlyctis</taxon>
    </lineage>
</organism>
<evidence type="ECO:0000313" key="2">
    <source>
        <dbReference type="Proteomes" id="UP001212841"/>
    </source>
</evidence>
<dbReference type="AlphaFoldDB" id="A0AAD5X0W6"/>